<keyword evidence="9 13" id="KW-1133">Transmembrane helix</keyword>
<feature type="transmembrane region" description="Helical" evidence="13">
    <location>
        <begin position="139"/>
        <end position="160"/>
    </location>
</feature>
<evidence type="ECO:0000256" key="13">
    <source>
        <dbReference type="SAM" id="Phobius"/>
    </source>
</evidence>
<evidence type="ECO:0000256" key="7">
    <source>
        <dbReference type="ARBA" id="ARBA00022475"/>
    </source>
</evidence>
<feature type="transmembrane region" description="Helical" evidence="13">
    <location>
        <begin position="318"/>
        <end position="337"/>
    </location>
</feature>
<organism evidence="14 15">
    <name type="scientific">Jingyaoa shaoxingensis</name>
    <dbReference type="NCBI Taxonomy" id="2763671"/>
    <lineage>
        <taxon>Bacteria</taxon>
        <taxon>Bacillati</taxon>
        <taxon>Bacillota</taxon>
        <taxon>Clostridia</taxon>
        <taxon>Lachnospirales</taxon>
        <taxon>Lachnospiraceae</taxon>
        <taxon>Jingyaoa</taxon>
    </lineage>
</organism>
<dbReference type="Proteomes" id="UP000657421">
    <property type="component" value="Unassembled WGS sequence"/>
</dbReference>
<evidence type="ECO:0000256" key="6">
    <source>
        <dbReference type="ARBA" id="ARBA00022449"/>
    </source>
</evidence>
<comment type="caution">
    <text evidence="14">The sequence shown here is derived from an EMBL/GenBank/DDBJ whole genome shotgun (WGS) entry which is preliminary data.</text>
</comment>
<dbReference type="EMBL" id="JACRSZ010000025">
    <property type="protein sequence ID" value="MBC8574554.1"/>
    <property type="molecule type" value="Genomic_DNA"/>
</dbReference>
<keyword evidence="6" id="KW-0050">Antiport</keyword>
<keyword evidence="5" id="KW-0813">Transport</keyword>
<dbReference type="InterPro" id="IPR050222">
    <property type="entry name" value="MATE_MdtK"/>
</dbReference>
<proteinExistence type="inferred from homology"/>
<feature type="transmembrane region" description="Helical" evidence="13">
    <location>
        <begin position="12"/>
        <end position="33"/>
    </location>
</feature>
<feature type="transmembrane region" description="Helical" evidence="13">
    <location>
        <begin position="343"/>
        <end position="360"/>
    </location>
</feature>
<evidence type="ECO:0000313" key="15">
    <source>
        <dbReference type="Proteomes" id="UP000657421"/>
    </source>
</evidence>
<evidence type="ECO:0000256" key="12">
    <source>
        <dbReference type="ARBA" id="ARBA00031636"/>
    </source>
</evidence>
<reference evidence="14 15" key="1">
    <citation type="submission" date="2020-08" db="EMBL/GenBank/DDBJ databases">
        <title>Genome public.</title>
        <authorList>
            <person name="Liu C."/>
            <person name="Sun Q."/>
        </authorList>
    </citation>
    <scope>NUCLEOTIDE SEQUENCE [LARGE SCALE GENOMIC DNA]</scope>
    <source>
        <strain evidence="14 15">NSJ-46</strain>
    </source>
</reference>
<evidence type="ECO:0000256" key="11">
    <source>
        <dbReference type="ARBA" id="ARBA00023136"/>
    </source>
</evidence>
<dbReference type="CDD" id="cd13138">
    <property type="entry name" value="MATE_yoeA_like"/>
    <property type="match status" value="1"/>
</dbReference>
<evidence type="ECO:0000256" key="1">
    <source>
        <dbReference type="ARBA" id="ARBA00003408"/>
    </source>
</evidence>
<feature type="transmembrane region" description="Helical" evidence="13">
    <location>
        <begin position="172"/>
        <end position="192"/>
    </location>
</feature>
<keyword evidence="8 13" id="KW-0812">Transmembrane</keyword>
<evidence type="ECO:0000256" key="2">
    <source>
        <dbReference type="ARBA" id="ARBA00004651"/>
    </source>
</evidence>
<feature type="transmembrane region" description="Helical" evidence="13">
    <location>
        <begin position="198"/>
        <end position="220"/>
    </location>
</feature>
<evidence type="ECO:0000256" key="9">
    <source>
        <dbReference type="ARBA" id="ARBA00022989"/>
    </source>
</evidence>
<feature type="transmembrane region" description="Helical" evidence="13">
    <location>
        <begin position="241"/>
        <end position="263"/>
    </location>
</feature>
<evidence type="ECO:0000256" key="3">
    <source>
        <dbReference type="ARBA" id="ARBA00010199"/>
    </source>
</evidence>
<dbReference type="Pfam" id="PF01554">
    <property type="entry name" value="MatE"/>
    <property type="match status" value="2"/>
</dbReference>
<dbReference type="PIRSF" id="PIRSF006603">
    <property type="entry name" value="DinF"/>
    <property type="match status" value="1"/>
</dbReference>
<accession>A0ABR7NDS5</accession>
<keyword evidence="15" id="KW-1185">Reference proteome</keyword>
<feature type="transmembrane region" description="Helical" evidence="13">
    <location>
        <begin position="97"/>
        <end position="119"/>
    </location>
</feature>
<evidence type="ECO:0000256" key="10">
    <source>
        <dbReference type="ARBA" id="ARBA00023065"/>
    </source>
</evidence>
<sequence>MKTEKTKEMDMLSGELAGKLILFSLPLACSSILQQLFNSADVAVVGRFAGDTALAAVGSCVALVGIFVNLIVGLSVGPNAVLANLIGQKKRERINPMIHTILTFGLILGILLMVIGMLVSRSVLELSGTPDSVLQVALLYIRIYFLSLPCMLVYNFGAAVLRSFGDTRRPMYYLIVSGIINVILNLILVIVFQLGVAGVAIATVISNIVSAVMVLTYLYHREDEFQFRFHKMKIEKKDLKKILMIGIPAGIQGAIFSISNVFIQSGINSFGEAAIAGSSLALNFEYFTYDIASAFAQAAVTFTSQNYGAGNIKRCKKIFWLCMLFGMGFTEILSVVFILWDKFFVGIYTTSASVAAFGIIRMRHVCSLEGLTATYEVESAAMRGMGKSLEPSIVTILGTVVFRMIWMVTVFRMFPTYEMLMNVYVASWIFTGGTIFVIYRLHMKKLEQQNI</sequence>
<keyword evidence="10" id="KW-0406">Ion transport</keyword>
<evidence type="ECO:0000313" key="14">
    <source>
        <dbReference type="EMBL" id="MBC8574554.1"/>
    </source>
</evidence>
<evidence type="ECO:0000256" key="5">
    <source>
        <dbReference type="ARBA" id="ARBA00022448"/>
    </source>
</evidence>
<evidence type="ECO:0000256" key="8">
    <source>
        <dbReference type="ARBA" id="ARBA00022692"/>
    </source>
</evidence>
<feature type="transmembrane region" description="Helical" evidence="13">
    <location>
        <begin position="420"/>
        <end position="439"/>
    </location>
</feature>
<comment type="subcellular location">
    <subcellularLocation>
        <location evidence="2">Cell membrane</location>
        <topology evidence="2">Multi-pass membrane protein</topology>
    </subcellularLocation>
</comment>
<gene>
    <name evidence="14" type="ORF">H8716_16045</name>
</gene>
<comment type="similarity">
    <text evidence="3">Belongs to the multi antimicrobial extrusion (MATE) (TC 2.A.66.1) family.</text>
</comment>
<dbReference type="RefSeq" id="WP_249310012.1">
    <property type="nucleotide sequence ID" value="NZ_JACRSZ010000025.1"/>
</dbReference>
<evidence type="ECO:0000256" key="4">
    <source>
        <dbReference type="ARBA" id="ARBA00020268"/>
    </source>
</evidence>
<dbReference type="InterPro" id="IPR002528">
    <property type="entry name" value="MATE_fam"/>
</dbReference>
<name>A0ABR7NDS5_9FIRM</name>
<dbReference type="PANTHER" id="PTHR43298:SF2">
    <property type="entry name" value="FMN_FAD EXPORTER YEEO-RELATED"/>
    <property type="match status" value="1"/>
</dbReference>
<feature type="transmembrane region" description="Helical" evidence="13">
    <location>
        <begin position="392"/>
        <end position="414"/>
    </location>
</feature>
<comment type="function">
    <text evidence="1">Multidrug efflux pump.</text>
</comment>
<keyword evidence="11 13" id="KW-0472">Membrane</keyword>
<dbReference type="NCBIfam" id="TIGR00797">
    <property type="entry name" value="matE"/>
    <property type="match status" value="1"/>
</dbReference>
<protein>
    <recommendedName>
        <fullName evidence="4">Probable multidrug resistance protein NorM</fullName>
    </recommendedName>
    <alternativeName>
        <fullName evidence="12">Multidrug-efflux transporter</fullName>
    </alternativeName>
</protein>
<dbReference type="InterPro" id="IPR048279">
    <property type="entry name" value="MdtK-like"/>
</dbReference>
<keyword evidence="7" id="KW-1003">Cell membrane</keyword>
<feature type="transmembrane region" description="Helical" evidence="13">
    <location>
        <begin position="53"/>
        <end position="76"/>
    </location>
</feature>
<dbReference type="PANTHER" id="PTHR43298">
    <property type="entry name" value="MULTIDRUG RESISTANCE PROTEIN NORM-RELATED"/>
    <property type="match status" value="1"/>
</dbReference>